<dbReference type="EC" id="3.5.1.81" evidence="2"/>
<evidence type="ECO:0000259" key="1">
    <source>
        <dbReference type="Pfam" id="PF07969"/>
    </source>
</evidence>
<dbReference type="SUPFAM" id="SSF51338">
    <property type="entry name" value="Composite domain of metallo-dependent hydrolases"/>
    <property type="match status" value="1"/>
</dbReference>
<dbReference type="GO" id="GO:0047420">
    <property type="term" value="F:N-acyl-D-amino-acid deacylase activity"/>
    <property type="evidence" value="ECO:0007669"/>
    <property type="project" value="UniProtKB-EC"/>
</dbReference>
<dbReference type="PANTHER" id="PTHR11647:SF1">
    <property type="entry name" value="COLLAPSIN RESPONSE MEDIATOR PROTEIN"/>
    <property type="match status" value="1"/>
</dbReference>
<protein>
    <submittedName>
        <fullName evidence="2">N-acyl-D-amino-acid deacylase</fullName>
        <ecNumber evidence="2">3.5.1.81</ecNumber>
    </submittedName>
</protein>
<keyword evidence="3" id="KW-1185">Reference proteome</keyword>
<evidence type="ECO:0000313" key="3">
    <source>
        <dbReference type="Proteomes" id="UP000006804"/>
    </source>
</evidence>
<gene>
    <name evidence="2" type="ORF">Theth_1319</name>
</gene>
<dbReference type="SUPFAM" id="SSF51556">
    <property type="entry name" value="Metallo-dependent hydrolases"/>
    <property type="match status" value="1"/>
</dbReference>
<feature type="domain" description="Amidohydrolase 3" evidence="1">
    <location>
        <begin position="44"/>
        <end position="509"/>
    </location>
</feature>
<dbReference type="InterPro" id="IPR032466">
    <property type="entry name" value="Metal_Hydrolase"/>
</dbReference>
<dbReference type="AlphaFoldDB" id="F7YTU2"/>
<proteinExistence type="predicted"/>
<accession>F7YTU2</accession>
<dbReference type="STRING" id="688269.Theth_1319"/>
<reference evidence="2 3" key="1">
    <citation type="submission" date="2010-11" db="EMBL/GenBank/DDBJ databases">
        <title>The complete genome of Thermotoga thermarum DSM 5069.</title>
        <authorList>
            <consortium name="US DOE Joint Genome Institute (JGI-PGF)"/>
            <person name="Lucas S."/>
            <person name="Copeland A."/>
            <person name="Lapidus A."/>
            <person name="Bruce D."/>
            <person name="Goodwin L."/>
            <person name="Pitluck S."/>
            <person name="Kyrpides N."/>
            <person name="Mavromatis K."/>
            <person name="Ivanova N."/>
            <person name="Zeytun A."/>
            <person name="Brettin T."/>
            <person name="Detter J.C."/>
            <person name="Tapia R."/>
            <person name="Han C."/>
            <person name="Land M."/>
            <person name="Hauser L."/>
            <person name="Markowitz V."/>
            <person name="Cheng J.-F."/>
            <person name="Hugenholtz P."/>
            <person name="Woyke T."/>
            <person name="Wu D."/>
            <person name="Spring S."/>
            <person name="Schroeder M."/>
            <person name="Brambilla E."/>
            <person name="Klenk H.-P."/>
            <person name="Eisen J.A."/>
        </authorList>
    </citation>
    <scope>NUCLEOTIDE SEQUENCE [LARGE SCALE GENOMIC DNA]</scope>
    <source>
        <strain evidence="2 3">DSM 5069</strain>
    </source>
</reference>
<dbReference type="InterPro" id="IPR023100">
    <property type="entry name" value="D-aminoacylase_insert_dom_sf"/>
</dbReference>
<dbReference type="PANTHER" id="PTHR11647">
    <property type="entry name" value="HYDRANTOINASE/DIHYDROPYRIMIDINASE FAMILY MEMBER"/>
    <property type="match status" value="1"/>
</dbReference>
<dbReference type="Gene3D" id="3.20.20.140">
    <property type="entry name" value="Metal-dependent hydrolases"/>
    <property type="match status" value="1"/>
</dbReference>
<dbReference type="Pfam" id="PF07969">
    <property type="entry name" value="Amidohydro_3"/>
    <property type="match status" value="1"/>
</dbReference>
<dbReference type="KEGG" id="tta:Theth_1319"/>
<name>F7YTU2_9THEM</name>
<dbReference type="Gene3D" id="3.30.1490.130">
    <property type="entry name" value="D-aminoacylase. Domain 3"/>
    <property type="match status" value="1"/>
</dbReference>
<dbReference type="CDD" id="cd01297">
    <property type="entry name" value="D-aminoacylase"/>
    <property type="match status" value="1"/>
</dbReference>
<dbReference type="InterPro" id="IPR050378">
    <property type="entry name" value="Metallo-dep_Hydrolases_sf"/>
</dbReference>
<dbReference type="EMBL" id="CP002351">
    <property type="protein sequence ID" value="AEH51387.1"/>
    <property type="molecule type" value="Genomic_DNA"/>
</dbReference>
<sequence length="528" mass="59207">MFDLLIINGKIIDGTSNPWFYGDIAVKDGKIIQVGFIKEKKAKRIIDVSGLFVCPGFIDIHSHSDLEPMANYRCESKVRQGVTTEVVGNCGDSAAPVFGQAYEDQKKATEEYELKLTWQIVAQYLDALQNSKPSINYAMLIGHGTIRKSVMGYDNRKPTADELEKMKELVKQAMEEGAFGISTGLLYPPGSFADVEEIIELCKVVAKYGGYYATHMRSEGDWLEQSVAETIEIGKQANISVQISHHKAFGKQNYGKVEKTLRMIEQARKNGIDVTCDVYPYTATSTSLASILPSWVHEGGKEKMLERLKNNEIRRKIAEQIDPVQRRISGYENLYISYVSSDKNKWCEGKSVQQIAHQLNKEPIDVVLDLIIEEKAHVGMIRFAMDEEDVKKVISSPYSMIGSDGSALAPYGILSKGHPHPRNYGTFPRVLARYVRELEVISLEEAIRKMTSFPAQRLGLSDRGLIKPNMAADIVVFDFDKVKDTATHEEPKRYPEGIEYVIVNGVITVEKGEHTDARVGKVLRKNSN</sequence>
<keyword evidence="2" id="KW-0378">Hydrolase</keyword>
<dbReference type="InterPro" id="IPR013108">
    <property type="entry name" value="Amidohydro_3"/>
</dbReference>
<evidence type="ECO:0000313" key="2">
    <source>
        <dbReference type="EMBL" id="AEH51387.1"/>
    </source>
</evidence>
<organism evidence="2 3">
    <name type="scientific">Pseudothermotoga thermarum DSM 5069</name>
    <dbReference type="NCBI Taxonomy" id="688269"/>
    <lineage>
        <taxon>Bacteria</taxon>
        <taxon>Thermotogati</taxon>
        <taxon>Thermotogota</taxon>
        <taxon>Thermotogae</taxon>
        <taxon>Thermotogales</taxon>
        <taxon>Thermotogaceae</taxon>
        <taxon>Pseudothermotoga</taxon>
    </lineage>
</organism>
<dbReference type="eggNOG" id="COG3653">
    <property type="taxonomic scope" value="Bacteria"/>
</dbReference>
<dbReference type="HOGENOM" id="CLU_016107_2_1_0"/>
<dbReference type="Proteomes" id="UP000006804">
    <property type="component" value="Chromosome"/>
</dbReference>
<dbReference type="PATRIC" id="fig|688269.3.peg.1355"/>
<dbReference type="Gene3D" id="2.30.40.10">
    <property type="entry name" value="Urease, subunit C, domain 1"/>
    <property type="match status" value="1"/>
</dbReference>
<dbReference type="InterPro" id="IPR011059">
    <property type="entry name" value="Metal-dep_hydrolase_composite"/>
</dbReference>
<dbReference type="RefSeq" id="WP_013932603.1">
    <property type="nucleotide sequence ID" value="NC_015707.1"/>
</dbReference>